<keyword evidence="2" id="KW-0732">Signal</keyword>
<evidence type="ECO:0000313" key="4">
    <source>
        <dbReference type="Proteomes" id="UP001049200"/>
    </source>
</evidence>
<sequence>MKRRGLVSSLVLFVSGIQTVVAGESGFIEDSRLTLKLRNFYAQQWARRDSTFSVIKGDTKHPVDQRKSWVQGTMLDLRSGWTQGAVGLGVDVSLYGAAVLERGKAQVAGGGDRVLVRNNGEPVDDWSDVGVADLRLRAAGTQIKAGRFSIDTPVLRPKDNRALPPTFDGAQLVTTDLPGMTIQAAWFERVVGRTSSDAQRFVSTYGNRDYSGGGMALAGVDSLPWHGMTASLYFNRFEDVWDRWYAGLAHSGSLGSWGVGTRIALYRTRDEGTRQLGYLENSSASLAETFSHGPHQLSVGYQQVFGNEFYDYPQETVGSYNPVQFYSDFNGPNEKAAMVKYAFNMARYGVPGLTVAAWYARGWDIDGTHYDSDRNGAHRGYAVRGLDDARHWESGLSAGYVLQSGVLKGSSLRTTWYHHRASGGQVDGSYDEMRLVTTLPFELF</sequence>
<dbReference type="PANTHER" id="PTHR34596:SF2">
    <property type="entry name" value="CHITOPORIN"/>
    <property type="match status" value="1"/>
</dbReference>
<dbReference type="InterPro" id="IPR005318">
    <property type="entry name" value="OM_porin_bac"/>
</dbReference>
<proteinExistence type="predicted"/>
<name>A0ABS6QSW9_9PSED</name>
<organism evidence="3 4">
    <name type="scientific">Pseudomonas azerbaijanoccidentalis</name>
    <dbReference type="NCBI Taxonomy" id="2842347"/>
    <lineage>
        <taxon>Bacteria</taxon>
        <taxon>Pseudomonadati</taxon>
        <taxon>Pseudomonadota</taxon>
        <taxon>Gammaproteobacteria</taxon>
        <taxon>Pseudomonadales</taxon>
        <taxon>Pseudomonadaceae</taxon>
        <taxon>Pseudomonas</taxon>
    </lineage>
</organism>
<accession>A0ABS6QSW9</accession>
<dbReference type="Proteomes" id="UP001049200">
    <property type="component" value="Unassembled WGS sequence"/>
</dbReference>
<evidence type="ECO:0000256" key="1">
    <source>
        <dbReference type="ARBA" id="ARBA00022448"/>
    </source>
</evidence>
<protein>
    <submittedName>
        <fullName evidence="3">OprD family porin</fullName>
    </submittedName>
</protein>
<evidence type="ECO:0000256" key="2">
    <source>
        <dbReference type="ARBA" id="ARBA00022729"/>
    </source>
</evidence>
<reference evidence="3" key="1">
    <citation type="submission" date="2021-06" db="EMBL/GenBank/DDBJ databases">
        <title>Updating the genus Pseudomonas: Description of 43 new species and partition of the Pseudomonas putida group.</title>
        <authorList>
            <person name="Girard L."/>
            <person name="Lood C."/>
            <person name="Vandamme P."/>
            <person name="Rokni-Zadeh H."/>
            <person name="Van Noort V."/>
            <person name="Hofte M."/>
            <person name="Lavigne R."/>
            <person name="De Mot R."/>
        </authorList>
    </citation>
    <scope>NUCLEOTIDE SEQUENCE</scope>
    <source>
        <strain evidence="3">SWRI74</strain>
    </source>
</reference>
<keyword evidence="4" id="KW-1185">Reference proteome</keyword>
<keyword evidence="1" id="KW-0813">Transport</keyword>
<gene>
    <name evidence="3" type="ORF">KVG88_18315</name>
</gene>
<dbReference type="Pfam" id="PF03573">
    <property type="entry name" value="OprD"/>
    <property type="match status" value="1"/>
</dbReference>
<evidence type="ECO:0000313" key="3">
    <source>
        <dbReference type="EMBL" id="MBV4522019.1"/>
    </source>
</evidence>
<dbReference type="RefSeq" id="WP_217872276.1">
    <property type="nucleotide sequence ID" value="NZ_JAHSTU010000005.1"/>
</dbReference>
<dbReference type="PANTHER" id="PTHR34596">
    <property type="entry name" value="CHITOPORIN"/>
    <property type="match status" value="1"/>
</dbReference>
<dbReference type="EMBL" id="JAHSTU010000005">
    <property type="protein sequence ID" value="MBV4522019.1"/>
    <property type="molecule type" value="Genomic_DNA"/>
</dbReference>
<comment type="caution">
    <text evidence="3">The sequence shown here is derived from an EMBL/GenBank/DDBJ whole genome shotgun (WGS) entry which is preliminary data.</text>
</comment>